<organism evidence="16 17">
    <name type="scientific">Agreia bicolorata</name>
    <dbReference type="NCBI Taxonomy" id="110935"/>
    <lineage>
        <taxon>Bacteria</taxon>
        <taxon>Bacillati</taxon>
        <taxon>Actinomycetota</taxon>
        <taxon>Actinomycetes</taxon>
        <taxon>Micrococcales</taxon>
        <taxon>Microbacteriaceae</taxon>
        <taxon>Agreia</taxon>
    </lineage>
</organism>
<dbReference type="NCBIfam" id="NF010824">
    <property type="entry name" value="PRK14228.1"/>
    <property type="match status" value="1"/>
</dbReference>
<evidence type="ECO:0000313" key="17">
    <source>
        <dbReference type="Proteomes" id="UP000189735"/>
    </source>
</evidence>
<feature type="transmembrane region" description="Helical" evidence="15">
    <location>
        <begin position="104"/>
        <end position="124"/>
    </location>
</feature>
<evidence type="ECO:0000256" key="13">
    <source>
        <dbReference type="ARBA" id="ARBA00035585"/>
    </source>
</evidence>
<evidence type="ECO:0000256" key="5">
    <source>
        <dbReference type="ARBA" id="ARBA00022692"/>
    </source>
</evidence>
<evidence type="ECO:0000256" key="3">
    <source>
        <dbReference type="ARBA" id="ARBA00022475"/>
    </source>
</evidence>
<keyword evidence="4" id="KW-0997">Cell inner membrane</keyword>
<evidence type="ECO:0000256" key="12">
    <source>
        <dbReference type="ARBA" id="ARBA00035120"/>
    </source>
</evidence>
<proteinExistence type="inferred from homology"/>
<keyword evidence="6 15" id="KW-0479">Metal-binding</keyword>
<dbReference type="PANTHER" id="PTHR28259:SF18">
    <property type="entry name" value="FLUORIDE-SPECIFIC ION CHANNEL FLUC"/>
    <property type="match status" value="1"/>
</dbReference>
<feature type="transmembrane region" description="Helical" evidence="15">
    <location>
        <begin position="36"/>
        <end position="58"/>
    </location>
</feature>
<dbReference type="RefSeq" id="WP_078714314.1">
    <property type="nucleotide sequence ID" value="NZ_FUYG01000005.1"/>
</dbReference>
<dbReference type="Pfam" id="PF02537">
    <property type="entry name" value="CRCB"/>
    <property type="match status" value="1"/>
</dbReference>
<evidence type="ECO:0000256" key="8">
    <source>
        <dbReference type="ARBA" id="ARBA00023053"/>
    </source>
</evidence>
<dbReference type="GO" id="GO:0062054">
    <property type="term" value="F:fluoride channel activity"/>
    <property type="evidence" value="ECO:0007669"/>
    <property type="project" value="UniProtKB-UniRule"/>
</dbReference>
<feature type="binding site" evidence="15">
    <location>
        <position position="76"/>
    </location>
    <ligand>
        <name>Na(+)</name>
        <dbReference type="ChEBI" id="CHEBI:29101"/>
        <note>structural</note>
    </ligand>
</feature>
<evidence type="ECO:0000256" key="1">
    <source>
        <dbReference type="ARBA" id="ARBA00004651"/>
    </source>
</evidence>
<evidence type="ECO:0000256" key="9">
    <source>
        <dbReference type="ARBA" id="ARBA00023065"/>
    </source>
</evidence>
<evidence type="ECO:0000256" key="6">
    <source>
        <dbReference type="ARBA" id="ARBA00022723"/>
    </source>
</evidence>
<evidence type="ECO:0000256" key="10">
    <source>
        <dbReference type="ARBA" id="ARBA00023136"/>
    </source>
</evidence>
<evidence type="ECO:0000256" key="15">
    <source>
        <dbReference type="HAMAP-Rule" id="MF_00454"/>
    </source>
</evidence>
<evidence type="ECO:0000256" key="2">
    <source>
        <dbReference type="ARBA" id="ARBA00022448"/>
    </source>
</evidence>
<protein>
    <recommendedName>
        <fullName evidence="15">Fluoride-specific ion channel FluC</fullName>
    </recommendedName>
</protein>
<sequence>MTPLLFLALSAAGGIGSVLRLIVDGTIKAHTRTTFPIGTMIINVTGALLLGFVTEIALRDILPDAWRLVIGTGLLGGYTTFSTASFESVRLIQQRRYLSALTNSLGMLGLTIAAALTGAALGSLL</sequence>
<comment type="similarity">
    <text evidence="12 15">Belongs to the fluoride channel Fluc/FEX (TC 1.A.43) family.</text>
</comment>
<dbReference type="EMBL" id="FUYG01000005">
    <property type="protein sequence ID" value="SKA95625.1"/>
    <property type="molecule type" value="Genomic_DNA"/>
</dbReference>
<feature type="transmembrane region" description="Helical" evidence="15">
    <location>
        <begin position="65"/>
        <end position="84"/>
    </location>
</feature>
<keyword evidence="11 15" id="KW-0407">Ion channel</keyword>
<comment type="catalytic activity">
    <reaction evidence="13">
        <text>fluoride(in) = fluoride(out)</text>
        <dbReference type="Rhea" id="RHEA:76159"/>
        <dbReference type="ChEBI" id="CHEBI:17051"/>
    </reaction>
    <physiologicalReaction direction="left-to-right" evidence="13">
        <dbReference type="Rhea" id="RHEA:76160"/>
    </physiologicalReaction>
</comment>
<evidence type="ECO:0000256" key="7">
    <source>
        <dbReference type="ARBA" id="ARBA00022989"/>
    </source>
</evidence>
<gene>
    <name evidence="15" type="primary">fluC</name>
    <name evidence="15" type="synonym">crcB</name>
    <name evidence="16" type="ORF">SAMN06295879_2046</name>
</gene>
<dbReference type="PANTHER" id="PTHR28259">
    <property type="entry name" value="FLUORIDE EXPORT PROTEIN 1-RELATED"/>
    <property type="match status" value="1"/>
</dbReference>
<keyword evidence="3 15" id="KW-1003">Cell membrane</keyword>
<evidence type="ECO:0000256" key="11">
    <source>
        <dbReference type="ARBA" id="ARBA00023303"/>
    </source>
</evidence>
<evidence type="ECO:0000313" key="16">
    <source>
        <dbReference type="EMBL" id="SKA95625.1"/>
    </source>
</evidence>
<dbReference type="HAMAP" id="MF_00454">
    <property type="entry name" value="FluC"/>
    <property type="match status" value="1"/>
</dbReference>
<accession>A0A1T4Y2W5</accession>
<keyword evidence="8 15" id="KW-0915">Sodium</keyword>
<keyword evidence="9 15" id="KW-0406">Ion transport</keyword>
<dbReference type="GO" id="GO:0046872">
    <property type="term" value="F:metal ion binding"/>
    <property type="evidence" value="ECO:0007669"/>
    <property type="project" value="UniProtKB-KW"/>
</dbReference>
<comment type="subcellular location">
    <subcellularLocation>
        <location evidence="1 15">Cell membrane</location>
        <topology evidence="1 15">Multi-pass membrane protein</topology>
    </subcellularLocation>
</comment>
<evidence type="ECO:0000256" key="4">
    <source>
        <dbReference type="ARBA" id="ARBA00022519"/>
    </source>
</evidence>
<keyword evidence="5 15" id="KW-0812">Transmembrane</keyword>
<dbReference type="NCBIfam" id="TIGR00494">
    <property type="entry name" value="crcB"/>
    <property type="match status" value="1"/>
</dbReference>
<dbReference type="AlphaFoldDB" id="A0A1T4Y2W5"/>
<reference evidence="17" key="1">
    <citation type="submission" date="2017-02" db="EMBL/GenBank/DDBJ databases">
        <authorList>
            <person name="Varghese N."/>
            <person name="Submissions S."/>
        </authorList>
    </citation>
    <scope>NUCLEOTIDE SEQUENCE [LARGE SCALE GENOMIC DNA]</scope>
    <source>
        <strain evidence="17">VKM Ac-2052</strain>
    </source>
</reference>
<name>A0A1T4Y2W5_9MICO</name>
<dbReference type="InterPro" id="IPR003691">
    <property type="entry name" value="FluC"/>
</dbReference>
<keyword evidence="10 15" id="KW-0472">Membrane</keyword>
<dbReference type="GO" id="GO:0140114">
    <property type="term" value="P:cellular detoxification of fluoride"/>
    <property type="evidence" value="ECO:0007669"/>
    <property type="project" value="UniProtKB-UniRule"/>
</dbReference>
<comment type="function">
    <text evidence="14 15">Fluoride-specific ion channel. Important for reducing fluoride concentration in the cell, thus reducing its toxicity.</text>
</comment>
<dbReference type="GO" id="GO:0005886">
    <property type="term" value="C:plasma membrane"/>
    <property type="evidence" value="ECO:0007669"/>
    <property type="project" value="UniProtKB-SubCell"/>
</dbReference>
<feature type="binding site" evidence="15">
    <location>
        <position position="79"/>
    </location>
    <ligand>
        <name>Na(+)</name>
        <dbReference type="ChEBI" id="CHEBI:29101"/>
        <note>structural</note>
    </ligand>
</feature>
<comment type="activity regulation">
    <text evidence="15">Na(+) is not transported, but it plays an essential structural role and its presence is essential for fluoride channel function.</text>
</comment>
<keyword evidence="2 15" id="KW-0813">Transport</keyword>
<dbReference type="Proteomes" id="UP000189735">
    <property type="component" value="Unassembled WGS sequence"/>
</dbReference>
<keyword evidence="7 15" id="KW-1133">Transmembrane helix</keyword>
<evidence type="ECO:0000256" key="14">
    <source>
        <dbReference type="ARBA" id="ARBA00049940"/>
    </source>
</evidence>